<keyword evidence="4 6" id="KW-0472">Membrane</keyword>
<comment type="caution">
    <text evidence="8">The sequence shown here is derived from an EMBL/GenBank/DDBJ whole genome shotgun (WGS) entry which is preliminary data.</text>
</comment>
<sequence>MNKVGRIALKTILWVVGSIIGLVLLIFILIRIPAVQNFLVQQVVSYLEKKIETPVKIERVSLDLPKLLVLEGVYFEDQKKDTLLAGEQLKVDISLLKLLKNKVEINEIDLRGITVKIDRTLPDSSFNFDYIMRAFVSEEQTQPKPEDTTSSMEFSIDKINLNRIRLVYQDEVIGTNADFNLGHLDTRIKTFDLNKMRFEIPKINIQGVNTAIRQWTVADSTAIPSSKNLGVEAAVGEEAPLPDIQLGSVSLEDIKAQYVDEASALNAQVLFDRLLVDFKDIDLSGERIDIKQAVLENNTAKVSFGRIQKPTPSTFTLDTGETTPIKWQVNISDLIIGKNKLAYFDANQPKVAKGMDYGNLDMTGVDLKMSDFFFSIDSISGKLNQLNFKDRSGFTITKAEADFVYTEKGAEAKDLYIETPNTLIRNYARVNYPSLEQITERIGEIQLNANIQKSKIGMKDVLLLVPDLDTMEVMKPLLGHTFFVDGNVKGRVDDLRIANLTFTTLDQTRLQASAHIKGLPDIDKFYIDLQLKDLQTGKRDLDRLVAKSMLPDSIELPKQLNLNGTFKGGLNQFTTNMHLRSSMGNANLRANYAAQRDTSYDADITIQDVNVGHLMKMDSTLGKISFAAQIKGKGLDPSKLVADAKAKLIRAEALGYTYTNINLAATANSGDVKASLSSKDPNISLEMQAFANLKERYPTFNMDLLVDSINTKNLNLTNDNIRFHGKLLANFDSADPDYLNGKLDLTNAIIAYNTDRYVLDTISLIAQTDSSQNLLQLRSEFLHAHMIGSYKLTSLSYAFQDILNTYYNPNPAINKKTGLPDTIPAYSPAQIEFGATFRRSPLIIRVMPELTEMQPITLDGNFNSETKSINIKGVAPKAVYAGTDIQNVSFDVNTLDSTLYYAALINNIKVSGIEIMNTLLSGTVKNSSIDAGLWIKDKKGKEQYHLGANLQARAEDFLFSLKENGLMLNYDKWSVNPQNAISFGAKGLLASHFDLSQNGQEMTIASQDSVPNSPLAVNFKNFRIETFANMVESANLDLGGGINGNALVDRLDGYPVFTSDITINDFYFGKDTIGDIGVQINNAKENTYNANITIQGKGNDIQLSGDYITPLDAESTMDFDLLVNNLNMSTIEAFSFGNLRRSSGSISGKLDLTGSLDAPIINGDLIFNRARMNISMLNATFNMDQQRINFNDRGISFKQFTLTDSVGNKAIINGNIRTKTYTEFALGMDVKADDFQVLNSTEVDNNLFYGKLNIDTDLRIRGAAMSPSVNGTLRVNENTDMTLTMPETDPGLVEREGIVEFTSLSPRDSAEILAVYDTTETTGNTITGMNISLNIDVDRNAAFTVIVDPGTGDKLFVKGQALLNFGINPGGEMTLAGTYEVEEGNYSLSFNMIKRRFDFKKGSTITWGGDIMDADLNMTAVYTLQAQPIDLVQVTGTQANYYRQRLPFNVNLHIGGKMLKPEISFDIDLGTGGNANTVSQDVTQNVEAKLAQLRDNPSEMNKQTFALIVLGRFIAENPFSSAGGSSTETMVRSSVSSLLTSQLNKMAGDLIAGVELNFDLQSTADDYSTGQAQNRTDLNVGVSKRMLDDRLKVTVGSNFELEGATQPGQKATNIAGDISVEYQLSRDGRYIARVYRKNQYQVTLQGQFIETGLGFIINMNYDEFRELFMSAKRIQKLNEERAEEMKEHLEKNDEEDENGQDSVERRNDHQPKETKKEDGVAEEKKEDIPADHVEKLNKAYRNEDEVTEQESSEKSNDEN</sequence>
<evidence type="ECO:0000313" key="8">
    <source>
        <dbReference type="EMBL" id="MFC0319624.1"/>
    </source>
</evidence>
<evidence type="ECO:0000256" key="1">
    <source>
        <dbReference type="ARBA" id="ARBA00004167"/>
    </source>
</evidence>
<evidence type="ECO:0000256" key="5">
    <source>
        <dbReference type="SAM" id="MobiDB-lite"/>
    </source>
</evidence>
<protein>
    <submittedName>
        <fullName evidence="8">Translocation/assembly module TamB domain-containing protein</fullName>
    </submittedName>
</protein>
<feature type="region of interest" description="Disordered" evidence="5">
    <location>
        <begin position="1682"/>
        <end position="1759"/>
    </location>
</feature>
<evidence type="ECO:0000256" key="6">
    <source>
        <dbReference type="SAM" id="Phobius"/>
    </source>
</evidence>
<accession>A0ABV6HL50</accession>
<dbReference type="Proteomes" id="UP001589774">
    <property type="component" value="Unassembled WGS sequence"/>
</dbReference>
<gene>
    <name evidence="8" type="ORF">ACFFI0_14985</name>
</gene>
<keyword evidence="9" id="KW-1185">Reference proteome</keyword>
<evidence type="ECO:0000259" key="7">
    <source>
        <dbReference type="Pfam" id="PF04357"/>
    </source>
</evidence>
<keyword evidence="3 6" id="KW-1133">Transmembrane helix</keyword>
<reference evidence="8 9" key="1">
    <citation type="submission" date="2024-09" db="EMBL/GenBank/DDBJ databases">
        <authorList>
            <person name="Sun Q."/>
            <person name="Mori K."/>
        </authorList>
    </citation>
    <scope>NUCLEOTIDE SEQUENCE [LARGE SCALE GENOMIC DNA]</scope>
    <source>
        <strain evidence="8 9">CCM 7765</strain>
    </source>
</reference>
<evidence type="ECO:0000256" key="2">
    <source>
        <dbReference type="ARBA" id="ARBA00022692"/>
    </source>
</evidence>
<dbReference type="EMBL" id="JBHLWO010000002">
    <property type="protein sequence ID" value="MFC0319624.1"/>
    <property type="molecule type" value="Genomic_DNA"/>
</dbReference>
<feature type="compositionally biased region" description="Basic and acidic residues" evidence="5">
    <location>
        <begin position="1682"/>
        <end position="1691"/>
    </location>
</feature>
<dbReference type="PANTHER" id="PTHR36985:SF1">
    <property type="entry name" value="TRANSLOCATION AND ASSEMBLY MODULE SUBUNIT TAMB"/>
    <property type="match status" value="1"/>
</dbReference>
<dbReference type="Pfam" id="PF05359">
    <property type="entry name" value="DUF748"/>
    <property type="match status" value="1"/>
</dbReference>
<feature type="domain" description="Translocation and assembly module TamB C-terminal" evidence="7">
    <location>
        <begin position="1202"/>
        <end position="1644"/>
    </location>
</feature>
<organism evidence="8 9">
    <name type="scientific">Olivibacter oleidegradans</name>
    <dbReference type="NCBI Taxonomy" id="760123"/>
    <lineage>
        <taxon>Bacteria</taxon>
        <taxon>Pseudomonadati</taxon>
        <taxon>Bacteroidota</taxon>
        <taxon>Sphingobacteriia</taxon>
        <taxon>Sphingobacteriales</taxon>
        <taxon>Sphingobacteriaceae</taxon>
        <taxon>Olivibacter</taxon>
    </lineage>
</organism>
<dbReference type="Pfam" id="PF04357">
    <property type="entry name" value="TamB"/>
    <property type="match status" value="1"/>
</dbReference>
<proteinExistence type="predicted"/>
<feature type="compositionally biased region" description="Basic and acidic residues" evidence="5">
    <location>
        <begin position="1702"/>
        <end position="1744"/>
    </location>
</feature>
<keyword evidence="2 6" id="KW-0812">Transmembrane</keyword>
<evidence type="ECO:0000256" key="3">
    <source>
        <dbReference type="ARBA" id="ARBA00022989"/>
    </source>
</evidence>
<dbReference type="InterPro" id="IPR007452">
    <property type="entry name" value="TamB_C"/>
</dbReference>
<dbReference type="InterPro" id="IPR008023">
    <property type="entry name" value="DUF748"/>
</dbReference>
<name>A0ABV6HL50_9SPHI</name>
<evidence type="ECO:0000256" key="4">
    <source>
        <dbReference type="ARBA" id="ARBA00023136"/>
    </source>
</evidence>
<dbReference type="PANTHER" id="PTHR36985">
    <property type="entry name" value="TRANSLOCATION AND ASSEMBLY MODULE SUBUNIT TAMB"/>
    <property type="match status" value="1"/>
</dbReference>
<dbReference type="RefSeq" id="WP_130855811.1">
    <property type="nucleotide sequence ID" value="NZ_JBHLWO010000002.1"/>
</dbReference>
<evidence type="ECO:0000313" key="9">
    <source>
        <dbReference type="Proteomes" id="UP001589774"/>
    </source>
</evidence>
<feature type="transmembrane region" description="Helical" evidence="6">
    <location>
        <begin position="12"/>
        <end position="32"/>
    </location>
</feature>
<comment type="subcellular location">
    <subcellularLocation>
        <location evidence="1">Membrane</location>
        <topology evidence="1">Single-pass membrane protein</topology>
    </subcellularLocation>
</comment>